<evidence type="ECO:0000256" key="5">
    <source>
        <dbReference type="ARBA" id="ARBA00022842"/>
    </source>
</evidence>
<dbReference type="InterPro" id="IPR006805">
    <property type="entry name" value="Anth_synth_I_N"/>
</dbReference>
<dbReference type="InterPro" id="IPR005801">
    <property type="entry name" value="ADC_synthase"/>
</dbReference>
<dbReference type="PANTHER" id="PTHR11236">
    <property type="entry name" value="AMINOBENZOATE/ANTHRANILATE SYNTHASE"/>
    <property type="match status" value="1"/>
</dbReference>
<name>A0A399SCU9_9BACT</name>
<organism evidence="11 12">
    <name type="scientific">Pontibacter oryzae</name>
    <dbReference type="NCBI Taxonomy" id="2304593"/>
    <lineage>
        <taxon>Bacteria</taxon>
        <taxon>Pseudomonadati</taxon>
        <taxon>Bacteroidota</taxon>
        <taxon>Cytophagia</taxon>
        <taxon>Cytophagales</taxon>
        <taxon>Hymenobacteraceae</taxon>
        <taxon>Pontibacter</taxon>
    </lineage>
</organism>
<dbReference type="Proteomes" id="UP000266005">
    <property type="component" value="Unassembled WGS sequence"/>
</dbReference>
<keyword evidence="12" id="KW-1185">Reference proteome</keyword>
<dbReference type="GO" id="GO:0046872">
    <property type="term" value="F:metal ion binding"/>
    <property type="evidence" value="ECO:0007669"/>
    <property type="project" value="UniProtKB-KW"/>
</dbReference>
<evidence type="ECO:0000256" key="1">
    <source>
        <dbReference type="ARBA" id="ARBA00001946"/>
    </source>
</evidence>
<dbReference type="SUPFAM" id="SSF56322">
    <property type="entry name" value="ADC synthase"/>
    <property type="match status" value="1"/>
</dbReference>
<keyword evidence="4" id="KW-0479">Metal-binding</keyword>
<comment type="caution">
    <text evidence="11">The sequence shown here is derived from an EMBL/GenBank/DDBJ whole genome shotgun (WGS) entry which is preliminary data.</text>
</comment>
<dbReference type="PANTHER" id="PTHR11236:SF48">
    <property type="entry name" value="ISOCHORISMATE SYNTHASE MENF"/>
    <property type="match status" value="1"/>
</dbReference>
<evidence type="ECO:0000259" key="10">
    <source>
        <dbReference type="Pfam" id="PF04715"/>
    </source>
</evidence>
<gene>
    <name evidence="11" type="ORF">D1627_05810</name>
</gene>
<reference evidence="12" key="1">
    <citation type="submission" date="2018-08" db="EMBL/GenBank/DDBJ databases">
        <title>Mucilaginibacter sp. MYSH2.</title>
        <authorList>
            <person name="Seo T."/>
        </authorList>
    </citation>
    <scope>NUCLEOTIDE SEQUENCE [LARGE SCALE GENOMIC DNA]</scope>
    <source>
        <strain evidence="12">KIRAN</strain>
    </source>
</reference>
<dbReference type="GO" id="GO:0004049">
    <property type="term" value="F:anthranilate synthase activity"/>
    <property type="evidence" value="ECO:0007669"/>
    <property type="project" value="UniProtKB-EC"/>
</dbReference>
<evidence type="ECO:0000256" key="4">
    <source>
        <dbReference type="ARBA" id="ARBA00022723"/>
    </source>
</evidence>
<dbReference type="AlphaFoldDB" id="A0A399SCU9"/>
<evidence type="ECO:0000313" key="11">
    <source>
        <dbReference type="EMBL" id="RIJ41550.1"/>
    </source>
</evidence>
<evidence type="ECO:0000256" key="6">
    <source>
        <dbReference type="ARBA" id="ARBA00023239"/>
    </source>
</evidence>
<dbReference type="GO" id="GO:0000162">
    <property type="term" value="P:L-tryptophan biosynthetic process"/>
    <property type="evidence" value="ECO:0007669"/>
    <property type="project" value="TreeGrafter"/>
</dbReference>
<dbReference type="RefSeq" id="WP_119431298.1">
    <property type="nucleotide sequence ID" value="NZ_QWGE01000002.1"/>
</dbReference>
<dbReference type="InterPro" id="IPR019999">
    <property type="entry name" value="Anth_synth_I-like"/>
</dbReference>
<accession>A0A399SCU9</accession>
<dbReference type="Gene3D" id="3.60.120.10">
    <property type="entry name" value="Anthranilate synthase"/>
    <property type="match status" value="1"/>
</dbReference>
<dbReference type="PRINTS" id="PR00095">
    <property type="entry name" value="ANTSNTHASEI"/>
</dbReference>
<comment type="function">
    <text evidence="7">Part of a heterotetrameric complex that catalyzes the two-step biosynthesis of anthranilate, an intermediate in the biosynthesis of L-tryptophan. In the first step, the glutamine-binding beta subunit (TrpG) of anthranilate synthase (AS) provides the glutamine amidotransferase activity which generates ammonia as a substrate that, along with chorismate, is used in the second step, catalyzed by the large alpha subunit of AS (TrpE) to produce anthranilate. In the absence of TrpG, TrpE can synthesize anthranilate directly from chorismate and high concentrations of ammonia.</text>
</comment>
<sequence>MSKYKLHTTYKRLLADTLTPVSVYLKLRDKFSNSILLESSDYHGAENSFSYICCNPMASIKAENEVLTEVFPDGSIRKTGITTETDVPGLLGEFSRSFEVEEDAQFGFIHNGLFGYMSYDAVRYYEDINLTMREGRADIPDLYYAVYRHIIAINHFTNEAYIFSHSYNQGTDDGIAQLEALLNSRNIPSYTFKTAGEEEHNITAEDFLENIAKAKQHCYRGDVFQLVLSRRFAQGFQGDEFNVYRALRSINPSPYLFYFDYGSFKIFGSSPEAQLVIKDQKASIFPIAGTFRRTGDDAADAALAEKLLADPKENAEHVMLVDLARNDLSRNGHSVQVETFREIQFYSHVIHLVSKVSGTLHSQEDALQMVASTFPAGTLSGAPKHMAMQLIDRYETTNRAFYGGCIGFLDFNGNFNSAIMIRSFLSKDYKLYFQAGAGIVAASNPESELQEVDNKLMALRRALQLAQEIN</sequence>
<proteinExistence type="predicted"/>
<evidence type="ECO:0000313" key="12">
    <source>
        <dbReference type="Proteomes" id="UP000266005"/>
    </source>
</evidence>
<comment type="catalytic activity">
    <reaction evidence="8">
        <text>chorismate + L-glutamine = anthranilate + pyruvate + L-glutamate + H(+)</text>
        <dbReference type="Rhea" id="RHEA:21732"/>
        <dbReference type="ChEBI" id="CHEBI:15361"/>
        <dbReference type="ChEBI" id="CHEBI:15378"/>
        <dbReference type="ChEBI" id="CHEBI:16567"/>
        <dbReference type="ChEBI" id="CHEBI:29748"/>
        <dbReference type="ChEBI" id="CHEBI:29985"/>
        <dbReference type="ChEBI" id="CHEBI:58359"/>
        <dbReference type="EC" id="4.1.3.27"/>
    </reaction>
</comment>
<evidence type="ECO:0000256" key="2">
    <source>
        <dbReference type="ARBA" id="ARBA00011575"/>
    </source>
</evidence>
<evidence type="ECO:0000256" key="8">
    <source>
        <dbReference type="ARBA" id="ARBA00047683"/>
    </source>
</evidence>
<keyword evidence="5" id="KW-0460">Magnesium</keyword>
<evidence type="ECO:0000256" key="7">
    <source>
        <dbReference type="ARBA" id="ARBA00025634"/>
    </source>
</evidence>
<dbReference type="Pfam" id="PF00425">
    <property type="entry name" value="Chorismate_bind"/>
    <property type="match status" value="1"/>
</dbReference>
<dbReference type="Pfam" id="PF04715">
    <property type="entry name" value="Anth_synt_I_N"/>
    <property type="match status" value="1"/>
</dbReference>
<evidence type="ECO:0000259" key="9">
    <source>
        <dbReference type="Pfam" id="PF00425"/>
    </source>
</evidence>
<comment type="subunit">
    <text evidence="2">Heterotetramer consisting of two non-identical subunits: a beta subunit (TrpG) and a large alpha subunit (TrpE).</text>
</comment>
<keyword evidence="6" id="KW-0456">Lyase</keyword>
<feature type="domain" description="Anthranilate synthase component I N-terminal" evidence="10">
    <location>
        <begin position="16"/>
        <end position="162"/>
    </location>
</feature>
<dbReference type="InterPro" id="IPR015890">
    <property type="entry name" value="Chorismate_C"/>
</dbReference>
<protein>
    <recommendedName>
        <fullName evidence="3">Anthranilate synthase component 1</fullName>
    </recommendedName>
</protein>
<dbReference type="EMBL" id="QWGE01000002">
    <property type="protein sequence ID" value="RIJ41550.1"/>
    <property type="molecule type" value="Genomic_DNA"/>
</dbReference>
<feature type="domain" description="Chorismate-utilising enzyme C-terminal" evidence="9">
    <location>
        <begin position="204"/>
        <end position="455"/>
    </location>
</feature>
<comment type="cofactor">
    <cofactor evidence="1">
        <name>Mg(2+)</name>
        <dbReference type="ChEBI" id="CHEBI:18420"/>
    </cofactor>
</comment>
<dbReference type="OrthoDB" id="9803598at2"/>
<evidence type="ECO:0000256" key="3">
    <source>
        <dbReference type="ARBA" id="ARBA00020653"/>
    </source>
</evidence>